<keyword evidence="2" id="KW-1185">Reference proteome</keyword>
<organism evidence="1 2">
    <name type="scientific">Belliella marina</name>
    <dbReference type="NCBI Taxonomy" id="1644146"/>
    <lineage>
        <taxon>Bacteria</taxon>
        <taxon>Pseudomonadati</taxon>
        <taxon>Bacteroidota</taxon>
        <taxon>Cytophagia</taxon>
        <taxon>Cytophagales</taxon>
        <taxon>Cyclobacteriaceae</taxon>
        <taxon>Belliella</taxon>
    </lineage>
</organism>
<keyword evidence="1" id="KW-0808">Transferase</keyword>
<proteinExistence type="predicted"/>
<accession>A0ABW4VPY4</accession>
<dbReference type="PANTHER" id="PTHR12526">
    <property type="entry name" value="GLYCOSYLTRANSFERASE"/>
    <property type="match status" value="1"/>
</dbReference>
<dbReference type="SUPFAM" id="SSF53756">
    <property type="entry name" value="UDP-Glycosyltransferase/glycogen phosphorylase"/>
    <property type="match status" value="1"/>
</dbReference>
<name>A0ABW4VPY4_9BACT</name>
<comment type="caution">
    <text evidence="1">The sequence shown here is derived from an EMBL/GenBank/DDBJ whole genome shotgun (WGS) entry which is preliminary data.</text>
</comment>
<keyword evidence="1" id="KW-0328">Glycosyltransferase</keyword>
<dbReference type="Proteomes" id="UP001597361">
    <property type="component" value="Unassembled WGS sequence"/>
</dbReference>
<protein>
    <submittedName>
        <fullName evidence="1">Glycosyltransferase</fullName>
        <ecNumber evidence="1">2.4.-.-</ecNumber>
    </submittedName>
</protein>
<dbReference type="EMBL" id="JBHUHR010000038">
    <property type="protein sequence ID" value="MFD2035776.1"/>
    <property type="molecule type" value="Genomic_DNA"/>
</dbReference>
<dbReference type="EC" id="2.4.-.-" evidence="1"/>
<gene>
    <name evidence="1" type="ORF">ACFSKL_13315</name>
</gene>
<sequence>MKIVHLQYGSSSSGNYTITLHDLMKRNGIDSSVLSLFSTFTPDDFAIQKLGKFPNLKSSLDHKIQAKLNRENNKEFGNFSYPILGTDVSSHQLISTADIIYVHWVLGGYLNINSLIKLAQLGKPLIFVLHDMWTFTGGCHYSFECEKFKGTCGNCQVLPENKEKDRSKKLFLKKQKLFQKYNNLYFVAPSRWMEQNAKSASLLKNKNIWQIFNSVSSNFKQLPKRPDKFIKPDKTRKIIGFGANYINSPYKGFQYLLKALQILGELNISIDFEILVFGSNLSEEIIKEIPFKVHYTGYLTSEKEICAAYNSMDVFVVSSIADNLPTTILESLRCEVPVVGFETGGIPEMIEHKRNGYLAKFKSSEDLADGIIFCLKNEVRGKLKPEFEDEQVIAKHFRLFEAIK</sequence>
<evidence type="ECO:0000313" key="2">
    <source>
        <dbReference type="Proteomes" id="UP001597361"/>
    </source>
</evidence>
<dbReference type="Gene3D" id="3.40.50.2000">
    <property type="entry name" value="Glycogen Phosphorylase B"/>
    <property type="match status" value="2"/>
</dbReference>
<dbReference type="GO" id="GO:0016757">
    <property type="term" value="F:glycosyltransferase activity"/>
    <property type="evidence" value="ECO:0007669"/>
    <property type="project" value="UniProtKB-KW"/>
</dbReference>
<reference evidence="2" key="1">
    <citation type="journal article" date="2019" name="Int. J. Syst. Evol. Microbiol.">
        <title>The Global Catalogue of Microorganisms (GCM) 10K type strain sequencing project: providing services to taxonomists for standard genome sequencing and annotation.</title>
        <authorList>
            <consortium name="The Broad Institute Genomics Platform"/>
            <consortium name="The Broad Institute Genome Sequencing Center for Infectious Disease"/>
            <person name="Wu L."/>
            <person name="Ma J."/>
        </authorList>
    </citation>
    <scope>NUCLEOTIDE SEQUENCE [LARGE SCALE GENOMIC DNA]</scope>
    <source>
        <strain evidence="2">CGMCC 1.15180</strain>
    </source>
</reference>
<dbReference type="PANTHER" id="PTHR12526:SF637">
    <property type="entry name" value="GLYCOSYLTRANSFERASE EPSF-RELATED"/>
    <property type="match status" value="1"/>
</dbReference>
<dbReference type="RefSeq" id="WP_376886708.1">
    <property type="nucleotide sequence ID" value="NZ_JBHUHR010000038.1"/>
</dbReference>
<dbReference type="Pfam" id="PF13692">
    <property type="entry name" value="Glyco_trans_1_4"/>
    <property type="match status" value="1"/>
</dbReference>
<evidence type="ECO:0000313" key="1">
    <source>
        <dbReference type="EMBL" id="MFD2035776.1"/>
    </source>
</evidence>